<evidence type="ECO:0000313" key="1">
    <source>
        <dbReference type="EMBL" id="ARU60389.1"/>
    </source>
</evidence>
<organism evidence="1 2">
    <name type="scientific">Tumebacillus avium</name>
    <dbReference type="NCBI Taxonomy" id="1903704"/>
    <lineage>
        <taxon>Bacteria</taxon>
        <taxon>Bacillati</taxon>
        <taxon>Bacillota</taxon>
        <taxon>Bacilli</taxon>
        <taxon>Bacillales</taxon>
        <taxon>Alicyclobacillaceae</taxon>
        <taxon>Tumebacillus</taxon>
    </lineage>
</organism>
<dbReference type="EMBL" id="CP021434">
    <property type="protein sequence ID" value="ARU60389.1"/>
    <property type="molecule type" value="Genomic_DNA"/>
</dbReference>
<protein>
    <recommendedName>
        <fullName evidence="3">Nucleotidyltransferase</fullName>
    </recommendedName>
</protein>
<keyword evidence="2" id="KW-1185">Reference proteome</keyword>
<reference evidence="2" key="1">
    <citation type="submission" date="2017-05" db="EMBL/GenBank/DDBJ databases">
        <authorList>
            <person name="Sung H."/>
        </authorList>
    </citation>
    <scope>NUCLEOTIDE SEQUENCE [LARGE SCALE GENOMIC DNA]</scope>
    <source>
        <strain evidence="2">AR23208</strain>
    </source>
</reference>
<dbReference type="Gene3D" id="3.30.460.40">
    <property type="match status" value="1"/>
</dbReference>
<dbReference type="KEGG" id="tum:CBW65_04390"/>
<accession>A0A1Y0IJX0</accession>
<gene>
    <name evidence="1" type="ORF">CBW65_04390</name>
</gene>
<dbReference type="RefSeq" id="WP_087455780.1">
    <property type="nucleotide sequence ID" value="NZ_CP021434.1"/>
</dbReference>
<dbReference type="AlphaFoldDB" id="A0A1Y0IJX0"/>
<proteinExistence type="predicted"/>
<evidence type="ECO:0008006" key="3">
    <source>
        <dbReference type="Google" id="ProtNLM"/>
    </source>
</evidence>
<sequence length="480" mass="55286">MDTIREFILHSCKITYTKHDVEQACNLLPNISFDDLFPRLRKIKTIYVFYKFLQEMRKTAPAALHDKIDEFLNALDEKHRGEQAVLAKKQLMESSFREVVALATSLGVPVLAVKGCCMPFLLPDYRLREQNDIDIVVPDLPHMWKLAAGLSSLGHRVAEDESPWLQFFEHEGSTVIGAHLTLIREIDIDIHTHSMTFAQAEILQTPIWQRARLVELEDAGHFYLPTPEDTFLFALAHTYNHGYFTIKDLNDAYMLLSQYQNEFDWDYVLEQAQRNCLEKGLADLARYLSDYYQYQIGVALSTQPQGLQLIALDEVDDYFFYHHELDLAKQRNDLQRGLLMIAKRQEILNRMLVLADESKEAEHELLQEQLEGRHLCEGLQLGDPILFTEVGKFEGANESAPQPFPAYDWWKQFDQHILQIAEDTYVLPTQANGELLITPSGYYSTSKTMIFTEVQFEALEAKVLEIHAALLTHQSTGEDV</sequence>
<evidence type="ECO:0000313" key="2">
    <source>
        <dbReference type="Proteomes" id="UP000195437"/>
    </source>
</evidence>
<name>A0A1Y0IJX0_9BACL</name>
<dbReference type="Pfam" id="PF14907">
    <property type="entry name" value="NTP_transf_5"/>
    <property type="match status" value="1"/>
</dbReference>
<dbReference type="Proteomes" id="UP000195437">
    <property type="component" value="Chromosome"/>
</dbReference>
<dbReference type="OrthoDB" id="9773927at2"/>
<dbReference type="InterPro" id="IPR039498">
    <property type="entry name" value="NTP_transf_5"/>
</dbReference>